<dbReference type="PANTHER" id="PTHR32182:SF22">
    <property type="entry name" value="ATP-DEPENDENT ENDONUCLEASE, OLD FAMILY-RELATED"/>
    <property type="match status" value="1"/>
</dbReference>
<dbReference type="InterPro" id="IPR003959">
    <property type="entry name" value="ATPase_AAA_core"/>
</dbReference>
<dbReference type="EMBL" id="JADWYK010000019">
    <property type="protein sequence ID" value="MBG8556022.1"/>
    <property type="molecule type" value="Genomic_DNA"/>
</dbReference>
<dbReference type="Pfam" id="PF13304">
    <property type="entry name" value="AAA_21"/>
    <property type="match status" value="1"/>
</dbReference>
<dbReference type="Gene3D" id="3.40.50.300">
    <property type="entry name" value="P-loop containing nucleotide triphosphate hydrolases"/>
    <property type="match status" value="2"/>
</dbReference>
<keyword evidence="3" id="KW-1185">Reference proteome</keyword>
<evidence type="ECO:0000313" key="2">
    <source>
        <dbReference type="EMBL" id="MBG8556022.1"/>
    </source>
</evidence>
<accession>A0ABS0L991</accession>
<evidence type="ECO:0000259" key="1">
    <source>
        <dbReference type="Pfam" id="PF13304"/>
    </source>
</evidence>
<dbReference type="SUPFAM" id="SSF52540">
    <property type="entry name" value="P-loop containing nucleoside triphosphate hydrolases"/>
    <property type="match status" value="1"/>
</dbReference>
<feature type="domain" description="ATPase AAA-type core" evidence="1">
    <location>
        <begin position="28"/>
        <end position="323"/>
    </location>
</feature>
<comment type="caution">
    <text evidence="2">The sequence shown here is derived from an EMBL/GenBank/DDBJ whole genome shotgun (WGS) entry which is preliminary data.</text>
</comment>
<dbReference type="InterPro" id="IPR027417">
    <property type="entry name" value="P-loop_NTPase"/>
</dbReference>
<reference evidence="2 3" key="1">
    <citation type="submission" date="2020-11" db="EMBL/GenBank/DDBJ databases">
        <title>Hymenobacter sp.</title>
        <authorList>
            <person name="Kim M.K."/>
        </authorList>
    </citation>
    <scope>NUCLEOTIDE SEQUENCE [LARGE SCALE GENOMIC DNA]</scope>
    <source>
        <strain evidence="2 3">BT594</strain>
    </source>
</reference>
<name>A0ABS0L991_9BACT</name>
<dbReference type="RefSeq" id="WP_196957043.1">
    <property type="nucleotide sequence ID" value="NZ_JADWYK010000019.1"/>
</dbReference>
<proteinExistence type="predicted"/>
<evidence type="ECO:0000313" key="3">
    <source>
        <dbReference type="Proteomes" id="UP000601099"/>
    </source>
</evidence>
<sequence>MADTSRLTSIHVKGFRSIASLDLPLRPLNVLIGPNGVGKSNFIELFGLVRQVMTGQLQLYTRQRGGANRILHYGRKRTDKLEVEILFPPNGYSLALVPTDDDSFTIAHEVGLFNTGNNNRNPFIEVLTHPGALESRMANPVTRPMAPVAKHVYRALYGWRVYHFHDTSRDAAVKQSAERSDTSVLKENASNLAPFLWNMRDEHPLHYKRLLRIIQQVIPFFQDFYFPADDDGKADEKKSVRLQWQDKNHPDTIFNAHALSDGSLRFICIATLLLQPDIPALVLLDEPELGLHPAAIAIVAGLLSKASDRATIIISTQSVNLVNEFSPEDIIVVERDEDGASTFERQSAEGLTDWLKRYSLGEIWEKNIIGGRP</sequence>
<dbReference type="InterPro" id="IPR014555">
    <property type="entry name" value="RecF-like"/>
</dbReference>
<dbReference type="PIRSF" id="PIRSF029347">
    <property type="entry name" value="RecF"/>
    <property type="match status" value="1"/>
</dbReference>
<protein>
    <submittedName>
        <fullName evidence="2">AAA family ATPase</fullName>
    </submittedName>
</protein>
<dbReference type="CDD" id="cd00267">
    <property type="entry name" value="ABC_ATPase"/>
    <property type="match status" value="1"/>
</dbReference>
<dbReference type="Proteomes" id="UP000601099">
    <property type="component" value="Unassembled WGS sequence"/>
</dbReference>
<dbReference type="PANTHER" id="PTHR32182">
    <property type="entry name" value="DNA REPLICATION AND REPAIR PROTEIN RECF"/>
    <property type="match status" value="1"/>
</dbReference>
<gene>
    <name evidence="2" type="ORF">I5L79_20935</name>
</gene>
<organism evidence="2 3">
    <name type="scientific">Hymenobacter guriensis</name>
    <dbReference type="NCBI Taxonomy" id="2793065"/>
    <lineage>
        <taxon>Bacteria</taxon>
        <taxon>Pseudomonadati</taxon>
        <taxon>Bacteroidota</taxon>
        <taxon>Cytophagia</taxon>
        <taxon>Cytophagales</taxon>
        <taxon>Hymenobacteraceae</taxon>
        <taxon>Hymenobacter</taxon>
    </lineage>
</organism>